<dbReference type="InterPro" id="IPR011006">
    <property type="entry name" value="CheY-like_superfamily"/>
</dbReference>
<proteinExistence type="predicted"/>
<evidence type="ECO:0000259" key="4">
    <source>
        <dbReference type="PROSITE" id="PS50043"/>
    </source>
</evidence>
<dbReference type="SUPFAM" id="SSF46894">
    <property type="entry name" value="C-terminal effector domain of the bipartite response regulators"/>
    <property type="match status" value="1"/>
</dbReference>
<gene>
    <name evidence="6" type="ORF">DU508_16380</name>
</gene>
<dbReference type="SMART" id="SM00421">
    <property type="entry name" value="HTH_LUXR"/>
    <property type="match status" value="1"/>
</dbReference>
<dbReference type="Pfam" id="PF00072">
    <property type="entry name" value="Response_reg"/>
    <property type="match status" value="1"/>
</dbReference>
<dbReference type="CDD" id="cd17535">
    <property type="entry name" value="REC_NarL-like"/>
    <property type="match status" value="1"/>
</dbReference>
<evidence type="ECO:0000256" key="2">
    <source>
        <dbReference type="ARBA" id="ARBA00023125"/>
    </source>
</evidence>
<dbReference type="PROSITE" id="PS50110">
    <property type="entry name" value="RESPONSE_REGULATORY"/>
    <property type="match status" value="1"/>
</dbReference>
<keyword evidence="2 6" id="KW-0238">DNA-binding</keyword>
<dbReference type="InterPro" id="IPR039420">
    <property type="entry name" value="WalR-like"/>
</dbReference>
<reference evidence="6 7" key="1">
    <citation type="submission" date="2018-07" db="EMBL/GenBank/DDBJ databases">
        <title>Pedobacter sp. nov., isolated from soil.</title>
        <authorList>
            <person name="Zhou L.Y."/>
            <person name="Du Z.J."/>
        </authorList>
    </citation>
    <scope>NUCLEOTIDE SEQUENCE [LARGE SCALE GENOMIC DNA]</scope>
    <source>
        <strain evidence="6 7">JDX94</strain>
    </source>
</reference>
<feature type="domain" description="Response regulatory" evidence="5">
    <location>
        <begin position="3"/>
        <end position="120"/>
    </location>
</feature>
<protein>
    <submittedName>
        <fullName evidence="6">DNA-binding response regulator</fullName>
    </submittedName>
</protein>
<dbReference type="PRINTS" id="PR00038">
    <property type="entry name" value="HTHLUXR"/>
</dbReference>
<accession>A0A369PYL8</accession>
<dbReference type="GO" id="GO:0003677">
    <property type="term" value="F:DNA binding"/>
    <property type="evidence" value="ECO:0007669"/>
    <property type="project" value="UniProtKB-KW"/>
</dbReference>
<evidence type="ECO:0000313" key="7">
    <source>
        <dbReference type="Proteomes" id="UP000253961"/>
    </source>
</evidence>
<dbReference type="AlphaFoldDB" id="A0A369PYL8"/>
<sequence length="215" mass="23987">MKQIILAEDHKVIRNGLKMLLESTHRYEVLYEAGNGREVIDALKKGLIPDLIVSDIGMPLMDGIAMLQALKESYPEVPVLIMSMMESNAHLYQTIMAGAHGFLTKSVDAEELFFAMGRLLIGERYVCASMAIPIIDQMIQKETFPGFKMQSADFSSREIEILQLIGEGLTNVEMADKLFISKRTVEGHRQSLIDKTGARNTAVLMRFAHANGIID</sequence>
<dbReference type="Pfam" id="PF00196">
    <property type="entry name" value="GerE"/>
    <property type="match status" value="1"/>
</dbReference>
<evidence type="ECO:0000259" key="5">
    <source>
        <dbReference type="PROSITE" id="PS50110"/>
    </source>
</evidence>
<dbReference type="Gene3D" id="3.40.50.2300">
    <property type="match status" value="1"/>
</dbReference>
<dbReference type="InterPro" id="IPR058245">
    <property type="entry name" value="NreC/VraR/RcsB-like_REC"/>
</dbReference>
<dbReference type="RefSeq" id="WP_115403872.1">
    <property type="nucleotide sequence ID" value="NZ_QPKV01000006.1"/>
</dbReference>
<dbReference type="PANTHER" id="PTHR43214:SF43">
    <property type="entry name" value="TWO-COMPONENT RESPONSE REGULATOR"/>
    <property type="match status" value="1"/>
</dbReference>
<name>A0A369PYL8_9SPHI</name>
<dbReference type="SUPFAM" id="SSF52172">
    <property type="entry name" value="CheY-like"/>
    <property type="match status" value="1"/>
</dbReference>
<dbReference type="InterPro" id="IPR000792">
    <property type="entry name" value="Tscrpt_reg_LuxR_C"/>
</dbReference>
<dbReference type="EMBL" id="QPKV01000006">
    <property type="protein sequence ID" value="RDC55836.1"/>
    <property type="molecule type" value="Genomic_DNA"/>
</dbReference>
<dbReference type="InterPro" id="IPR001789">
    <property type="entry name" value="Sig_transdc_resp-reg_receiver"/>
</dbReference>
<dbReference type="PROSITE" id="PS50043">
    <property type="entry name" value="HTH_LUXR_2"/>
    <property type="match status" value="1"/>
</dbReference>
<evidence type="ECO:0000313" key="6">
    <source>
        <dbReference type="EMBL" id="RDC55836.1"/>
    </source>
</evidence>
<dbReference type="OrthoDB" id="9797341at2"/>
<dbReference type="GO" id="GO:0000160">
    <property type="term" value="P:phosphorelay signal transduction system"/>
    <property type="evidence" value="ECO:0007669"/>
    <property type="project" value="InterPro"/>
</dbReference>
<dbReference type="SMART" id="SM00448">
    <property type="entry name" value="REC"/>
    <property type="match status" value="1"/>
</dbReference>
<keyword evidence="7" id="KW-1185">Reference proteome</keyword>
<dbReference type="InterPro" id="IPR016032">
    <property type="entry name" value="Sig_transdc_resp-reg_C-effctor"/>
</dbReference>
<keyword evidence="1 3" id="KW-0597">Phosphoprotein</keyword>
<dbReference type="GO" id="GO:0006355">
    <property type="term" value="P:regulation of DNA-templated transcription"/>
    <property type="evidence" value="ECO:0007669"/>
    <property type="project" value="InterPro"/>
</dbReference>
<organism evidence="6 7">
    <name type="scientific">Pedobacter chinensis</name>
    <dbReference type="NCBI Taxonomy" id="2282421"/>
    <lineage>
        <taxon>Bacteria</taxon>
        <taxon>Pseudomonadati</taxon>
        <taxon>Bacteroidota</taxon>
        <taxon>Sphingobacteriia</taxon>
        <taxon>Sphingobacteriales</taxon>
        <taxon>Sphingobacteriaceae</taxon>
        <taxon>Pedobacter</taxon>
    </lineage>
</organism>
<dbReference type="CDD" id="cd06170">
    <property type="entry name" value="LuxR_C_like"/>
    <property type="match status" value="1"/>
</dbReference>
<comment type="caution">
    <text evidence="6">The sequence shown here is derived from an EMBL/GenBank/DDBJ whole genome shotgun (WGS) entry which is preliminary data.</text>
</comment>
<dbReference type="Proteomes" id="UP000253961">
    <property type="component" value="Unassembled WGS sequence"/>
</dbReference>
<evidence type="ECO:0000256" key="1">
    <source>
        <dbReference type="ARBA" id="ARBA00022553"/>
    </source>
</evidence>
<feature type="modified residue" description="4-aspartylphosphate" evidence="3">
    <location>
        <position position="55"/>
    </location>
</feature>
<feature type="domain" description="HTH luxR-type" evidence="4">
    <location>
        <begin position="150"/>
        <end position="212"/>
    </location>
</feature>
<dbReference type="PANTHER" id="PTHR43214">
    <property type="entry name" value="TWO-COMPONENT RESPONSE REGULATOR"/>
    <property type="match status" value="1"/>
</dbReference>
<evidence type="ECO:0000256" key="3">
    <source>
        <dbReference type="PROSITE-ProRule" id="PRU00169"/>
    </source>
</evidence>